<dbReference type="AlphaFoldDB" id="A0A386H2F3"/>
<accession>A0A386H2F3</accession>
<dbReference type="Gene3D" id="3.40.640.10">
    <property type="entry name" value="Type I PLP-dependent aspartate aminotransferase-like (Major domain)"/>
    <property type="match status" value="1"/>
</dbReference>
<protein>
    <submittedName>
        <fullName evidence="5">Aspartate aminotransferase family protein</fullName>
    </submittedName>
</protein>
<evidence type="ECO:0000313" key="6">
    <source>
        <dbReference type="Proteomes" id="UP000266301"/>
    </source>
</evidence>
<dbReference type="InterPro" id="IPR015422">
    <property type="entry name" value="PyrdxlP-dep_Trfase_small"/>
</dbReference>
<comment type="cofactor">
    <cofactor evidence="1">
        <name>pyridoxal 5'-phosphate</name>
        <dbReference type="ChEBI" id="CHEBI:597326"/>
    </cofactor>
</comment>
<evidence type="ECO:0000256" key="3">
    <source>
        <dbReference type="ARBA" id="ARBA00022898"/>
    </source>
</evidence>
<keyword evidence="5" id="KW-0032">Aminotransferase</keyword>
<dbReference type="KEGG" id="cfer:D4Z93_03995"/>
<proteinExistence type="inferred from homology"/>
<dbReference type="PANTHER" id="PTHR11986">
    <property type="entry name" value="AMINOTRANSFERASE CLASS III"/>
    <property type="match status" value="1"/>
</dbReference>
<dbReference type="GO" id="GO:0030170">
    <property type="term" value="F:pyridoxal phosphate binding"/>
    <property type="evidence" value="ECO:0007669"/>
    <property type="project" value="InterPro"/>
</dbReference>
<dbReference type="GO" id="GO:0008483">
    <property type="term" value="F:transaminase activity"/>
    <property type="evidence" value="ECO:0007669"/>
    <property type="project" value="UniProtKB-KW"/>
</dbReference>
<keyword evidence="6" id="KW-1185">Reference proteome</keyword>
<dbReference type="NCBIfam" id="NF006228">
    <property type="entry name" value="PRK08360.1"/>
    <property type="match status" value="1"/>
</dbReference>
<dbReference type="SUPFAM" id="SSF53383">
    <property type="entry name" value="PLP-dependent transferases"/>
    <property type="match status" value="1"/>
</dbReference>
<dbReference type="PIRSF" id="PIRSF000521">
    <property type="entry name" value="Transaminase_4ab_Lys_Orn"/>
    <property type="match status" value="1"/>
</dbReference>
<dbReference type="FunFam" id="3.40.640.10:FF:000004">
    <property type="entry name" value="Acetylornithine aminotransferase"/>
    <property type="match status" value="1"/>
</dbReference>
<dbReference type="Proteomes" id="UP000266301">
    <property type="component" value="Chromosome"/>
</dbReference>
<dbReference type="RefSeq" id="WP_119970589.1">
    <property type="nucleotide sequence ID" value="NZ_CP032416.1"/>
</dbReference>
<dbReference type="CDD" id="cd00610">
    <property type="entry name" value="OAT_like"/>
    <property type="match status" value="1"/>
</dbReference>
<dbReference type="InterPro" id="IPR005814">
    <property type="entry name" value="Aminotrans_3"/>
</dbReference>
<sequence length="448" mass="49269">MKIDKCIKEVERDSRVISRACRIPYFPLVVESIKGSIVKDIDGNEYIDLLSSAGSINVGGANEKVKKSIIEQVNKYVHYTPGYLYNKPMIDLAEKLVKITPGEFPKRVAFGLSGSDANDGAVKFARAYTGKSSIISFIGAYHGVTYGSMSMSAITTKMKRKLGPFLPGIYSFSYPNCYRCNYGKKEGCCNLECLNQIQIAFDSYLPSDEVAAVIIEPIQGDAGLIIPPKRYMKKLYELCAENGILFISEEVQQGFGRTGKWFGIENFDLIPDAVILGKSMGGGLPLSAIVGREEIMQSLDPPAHIFTTAANPVCCSSAVSTINIISEDGFLKHVNEVGNFAKNYLNNLKDECSIIGDVRGVGLSIGVELVKDKISKEKNIKGALKICYRCYEKGVILICLNGNVLRIQPPLIITKDEMFKALEIIKSSIEDYLQGNIPDEVLNTIKGW</sequence>
<dbReference type="Gene3D" id="3.90.1150.10">
    <property type="entry name" value="Aspartate Aminotransferase, domain 1"/>
    <property type="match status" value="1"/>
</dbReference>
<dbReference type="GO" id="GO:0042802">
    <property type="term" value="F:identical protein binding"/>
    <property type="evidence" value="ECO:0007669"/>
    <property type="project" value="TreeGrafter"/>
</dbReference>
<keyword evidence="3 4" id="KW-0663">Pyridoxal phosphate</keyword>
<evidence type="ECO:0000256" key="1">
    <source>
        <dbReference type="ARBA" id="ARBA00001933"/>
    </source>
</evidence>
<keyword evidence="5" id="KW-0808">Transferase</keyword>
<dbReference type="PANTHER" id="PTHR11986:SF58">
    <property type="entry name" value="LEUCINE_METHIONINE RACEMASE"/>
    <property type="match status" value="1"/>
</dbReference>
<dbReference type="Pfam" id="PF00202">
    <property type="entry name" value="Aminotran_3"/>
    <property type="match status" value="1"/>
</dbReference>
<evidence type="ECO:0000313" key="5">
    <source>
        <dbReference type="EMBL" id="AYD39725.1"/>
    </source>
</evidence>
<dbReference type="InterPro" id="IPR050103">
    <property type="entry name" value="Class-III_PLP-dep_AT"/>
</dbReference>
<dbReference type="InterPro" id="IPR015421">
    <property type="entry name" value="PyrdxlP-dep_Trfase_major"/>
</dbReference>
<gene>
    <name evidence="5" type="ORF">D4Z93_03995</name>
</gene>
<dbReference type="OrthoDB" id="9801052at2"/>
<dbReference type="NCBIfam" id="NF006368">
    <property type="entry name" value="PRK08593.1"/>
    <property type="match status" value="1"/>
</dbReference>
<organism evidence="5 6">
    <name type="scientific">Clostridium fermenticellae</name>
    <dbReference type="NCBI Taxonomy" id="2068654"/>
    <lineage>
        <taxon>Bacteria</taxon>
        <taxon>Bacillati</taxon>
        <taxon>Bacillota</taxon>
        <taxon>Clostridia</taxon>
        <taxon>Eubacteriales</taxon>
        <taxon>Clostridiaceae</taxon>
        <taxon>Clostridium</taxon>
    </lineage>
</organism>
<evidence type="ECO:0000256" key="2">
    <source>
        <dbReference type="ARBA" id="ARBA00008954"/>
    </source>
</evidence>
<evidence type="ECO:0000256" key="4">
    <source>
        <dbReference type="RuleBase" id="RU003560"/>
    </source>
</evidence>
<name>A0A386H2F3_9CLOT</name>
<dbReference type="EMBL" id="CP032416">
    <property type="protein sequence ID" value="AYD39725.1"/>
    <property type="molecule type" value="Genomic_DNA"/>
</dbReference>
<comment type="similarity">
    <text evidence="2 4">Belongs to the class-III pyridoxal-phosphate-dependent aminotransferase family.</text>
</comment>
<reference evidence="5 6" key="1">
    <citation type="journal article" date="2019" name="Int. J. Syst. Evol. Microbiol.">
        <title>Clostridium fermenticellae sp. nov., isolated from the mud in a fermentation cellar for the production of the Chinese liquor, baijiu.</title>
        <authorList>
            <person name="Xu P.X."/>
            <person name="Chai L.J."/>
            <person name="Qiu T."/>
            <person name="Zhang X.J."/>
            <person name="Lu Z.M."/>
            <person name="Xiao C."/>
            <person name="Wang S.T."/>
            <person name="Shen C.H."/>
            <person name="Shi J.S."/>
            <person name="Xu Z.H."/>
        </authorList>
    </citation>
    <scope>NUCLEOTIDE SEQUENCE [LARGE SCALE GENOMIC DNA]</scope>
    <source>
        <strain evidence="5 6">JN500901</strain>
    </source>
</reference>
<dbReference type="InterPro" id="IPR015424">
    <property type="entry name" value="PyrdxlP-dep_Trfase"/>
</dbReference>